<evidence type="ECO:0000256" key="1">
    <source>
        <dbReference type="ARBA" id="ARBA00023015"/>
    </source>
</evidence>
<dbReference type="GO" id="GO:0006950">
    <property type="term" value="P:response to stress"/>
    <property type="evidence" value="ECO:0007669"/>
    <property type="project" value="TreeGrafter"/>
</dbReference>
<protein>
    <submittedName>
        <fullName evidence="5">DNA-binding transcriptional regulator, MarR family</fullName>
    </submittedName>
</protein>
<dbReference type="AlphaFoldDB" id="A0A1M5HFR3"/>
<dbReference type="Gene3D" id="1.10.10.10">
    <property type="entry name" value="Winged helix-like DNA-binding domain superfamily/Winged helix DNA-binding domain"/>
    <property type="match status" value="1"/>
</dbReference>
<dbReference type="SMART" id="SM00347">
    <property type="entry name" value="HTH_MARR"/>
    <property type="match status" value="1"/>
</dbReference>
<gene>
    <name evidence="5" type="ORF">SAMN05443575_1507</name>
</gene>
<dbReference type="Proteomes" id="UP000186132">
    <property type="component" value="Unassembled WGS sequence"/>
</dbReference>
<name>A0A1M5HFR3_9ACTN</name>
<keyword evidence="1" id="KW-0805">Transcription regulation</keyword>
<sequence length="172" mass="18777">MTDLVAELPSPETGDVADVAELADTVFDLVQAVQRARARWLAAAEHSVERTGLVILRTVRSGGPMRASDIADSLQFDPSTVSRRVAALVRDGLLERRADPEDGRASLLAPTPKADAVLADQRRVRADHFAAMLSGWERDEVVQLTGLMRRFTAAYDDVTTRHATTTAEDDTH</sequence>
<dbReference type="STRING" id="1206085.SAMN05443575_1507"/>
<keyword evidence="6" id="KW-1185">Reference proteome</keyword>
<proteinExistence type="predicted"/>
<dbReference type="InterPro" id="IPR036388">
    <property type="entry name" value="WH-like_DNA-bd_sf"/>
</dbReference>
<dbReference type="InterPro" id="IPR036390">
    <property type="entry name" value="WH_DNA-bd_sf"/>
</dbReference>
<keyword evidence="3" id="KW-0804">Transcription</keyword>
<evidence type="ECO:0000259" key="4">
    <source>
        <dbReference type="PROSITE" id="PS50995"/>
    </source>
</evidence>
<accession>A0A1M5HFR3</accession>
<evidence type="ECO:0000256" key="2">
    <source>
        <dbReference type="ARBA" id="ARBA00023125"/>
    </source>
</evidence>
<dbReference type="InterPro" id="IPR011991">
    <property type="entry name" value="ArsR-like_HTH"/>
</dbReference>
<reference evidence="5 6" key="1">
    <citation type="submission" date="2016-11" db="EMBL/GenBank/DDBJ databases">
        <authorList>
            <person name="Jaros S."/>
            <person name="Januszkiewicz K."/>
            <person name="Wedrychowicz H."/>
        </authorList>
    </citation>
    <scope>NUCLEOTIDE SEQUENCE [LARGE SCALE GENOMIC DNA]</scope>
    <source>
        <strain evidence="5 6">DSM 45627</strain>
    </source>
</reference>
<dbReference type="GO" id="GO:0003700">
    <property type="term" value="F:DNA-binding transcription factor activity"/>
    <property type="evidence" value="ECO:0007669"/>
    <property type="project" value="InterPro"/>
</dbReference>
<dbReference type="PANTHER" id="PTHR33164">
    <property type="entry name" value="TRANSCRIPTIONAL REGULATOR, MARR FAMILY"/>
    <property type="match status" value="1"/>
</dbReference>
<evidence type="ECO:0000313" key="6">
    <source>
        <dbReference type="Proteomes" id="UP000186132"/>
    </source>
</evidence>
<dbReference type="InterPro" id="IPR023187">
    <property type="entry name" value="Tscrpt_reg_MarR-type_CS"/>
</dbReference>
<dbReference type="CDD" id="cd00090">
    <property type="entry name" value="HTH_ARSR"/>
    <property type="match status" value="1"/>
</dbReference>
<evidence type="ECO:0000256" key="3">
    <source>
        <dbReference type="ARBA" id="ARBA00023163"/>
    </source>
</evidence>
<dbReference type="PROSITE" id="PS01117">
    <property type="entry name" value="HTH_MARR_1"/>
    <property type="match status" value="1"/>
</dbReference>
<dbReference type="InterPro" id="IPR039422">
    <property type="entry name" value="MarR/SlyA-like"/>
</dbReference>
<evidence type="ECO:0000313" key="5">
    <source>
        <dbReference type="EMBL" id="SHG14773.1"/>
    </source>
</evidence>
<feature type="domain" description="HTH marR-type" evidence="4">
    <location>
        <begin position="19"/>
        <end position="153"/>
    </location>
</feature>
<dbReference type="PANTHER" id="PTHR33164:SF57">
    <property type="entry name" value="MARR-FAMILY TRANSCRIPTIONAL REGULATOR"/>
    <property type="match status" value="1"/>
</dbReference>
<dbReference type="PRINTS" id="PR00598">
    <property type="entry name" value="HTHMARR"/>
</dbReference>
<organism evidence="5 6">
    <name type="scientific">Jatrophihabitans endophyticus</name>
    <dbReference type="NCBI Taxonomy" id="1206085"/>
    <lineage>
        <taxon>Bacteria</taxon>
        <taxon>Bacillati</taxon>
        <taxon>Actinomycetota</taxon>
        <taxon>Actinomycetes</taxon>
        <taxon>Jatrophihabitantales</taxon>
        <taxon>Jatrophihabitantaceae</taxon>
        <taxon>Jatrophihabitans</taxon>
    </lineage>
</organism>
<dbReference type="GO" id="GO:0003677">
    <property type="term" value="F:DNA binding"/>
    <property type="evidence" value="ECO:0007669"/>
    <property type="project" value="UniProtKB-KW"/>
</dbReference>
<dbReference type="PROSITE" id="PS50995">
    <property type="entry name" value="HTH_MARR_2"/>
    <property type="match status" value="1"/>
</dbReference>
<dbReference type="Pfam" id="PF01047">
    <property type="entry name" value="MarR"/>
    <property type="match status" value="1"/>
</dbReference>
<keyword evidence="2 5" id="KW-0238">DNA-binding</keyword>
<dbReference type="EMBL" id="FQVU01000002">
    <property type="protein sequence ID" value="SHG14773.1"/>
    <property type="molecule type" value="Genomic_DNA"/>
</dbReference>
<dbReference type="InterPro" id="IPR000835">
    <property type="entry name" value="HTH_MarR-typ"/>
</dbReference>
<dbReference type="SUPFAM" id="SSF46785">
    <property type="entry name" value="Winged helix' DNA-binding domain"/>
    <property type="match status" value="1"/>
</dbReference>
<dbReference type="RefSeq" id="WP_073388180.1">
    <property type="nucleotide sequence ID" value="NZ_FQVU01000002.1"/>
</dbReference>
<dbReference type="OrthoDB" id="4485201at2"/>